<gene>
    <name evidence="1" type="ORF">DPMN_183950</name>
</gene>
<accession>A0A9D4DJZ6</accession>
<reference evidence="1" key="1">
    <citation type="journal article" date="2019" name="bioRxiv">
        <title>The Genome of the Zebra Mussel, Dreissena polymorpha: A Resource for Invasive Species Research.</title>
        <authorList>
            <person name="McCartney M.A."/>
            <person name="Auch B."/>
            <person name="Kono T."/>
            <person name="Mallez S."/>
            <person name="Zhang Y."/>
            <person name="Obille A."/>
            <person name="Becker A."/>
            <person name="Abrahante J.E."/>
            <person name="Garbe J."/>
            <person name="Badalamenti J.P."/>
            <person name="Herman A."/>
            <person name="Mangelson H."/>
            <person name="Liachko I."/>
            <person name="Sullivan S."/>
            <person name="Sone E.D."/>
            <person name="Koren S."/>
            <person name="Silverstein K.A.T."/>
            <person name="Beckman K.B."/>
            <person name="Gohl D.M."/>
        </authorList>
    </citation>
    <scope>NUCLEOTIDE SEQUENCE</scope>
    <source>
        <strain evidence="1">Duluth1</strain>
        <tissue evidence="1">Whole animal</tissue>
    </source>
</reference>
<evidence type="ECO:0000313" key="1">
    <source>
        <dbReference type="EMBL" id="KAH3749452.1"/>
    </source>
</evidence>
<comment type="caution">
    <text evidence="1">The sequence shown here is derived from an EMBL/GenBank/DDBJ whole genome shotgun (WGS) entry which is preliminary data.</text>
</comment>
<protein>
    <submittedName>
        <fullName evidence="1">Uncharacterized protein</fullName>
    </submittedName>
</protein>
<keyword evidence="2" id="KW-1185">Reference proteome</keyword>
<name>A0A9D4DJZ6_DREPO</name>
<evidence type="ECO:0000313" key="2">
    <source>
        <dbReference type="Proteomes" id="UP000828390"/>
    </source>
</evidence>
<sequence length="173" mass="19841">MKDTLTKLQASSKNDVDKCIRLRDELKQLRDSIQDINRQQYQITPSEVVVTVDSRDKHKNRQLLTGRKLRQRSHRGHVVHHKQHPEPLLTLAKDGSVLTFFTDHALQWPQCGHVTPGDQVLVCGYNFHTILQVDCEGRRKLATLATKEDGVVSPRSVCYNRNTDFILQYPGFG</sequence>
<dbReference type="AlphaFoldDB" id="A0A9D4DJZ6"/>
<organism evidence="1 2">
    <name type="scientific">Dreissena polymorpha</name>
    <name type="common">Zebra mussel</name>
    <name type="synonym">Mytilus polymorpha</name>
    <dbReference type="NCBI Taxonomy" id="45954"/>
    <lineage>
        <taxon>Eukaryota</taxon>
        <taxon>Metazoa</taxon>
        <taxon>Spiralia</taxon>
        <taxon>Lophotrochozoa</taxon>
        <taxon>Mollusca</taxon>
        <taxon>Bivalvia</taxon>
        <taxon>Autobranchia</taxon>
        <taxon>Heteroconchia</taxon>
        <taxon>Euheterodonta</taxon>
        <taxon>Imparidentia</taxon>
        <taxon>Neoheterodontei</taxon>
        <taxon>Myida</taxon>
        <taxon>Dreissenoidea</taxon>
        <taxon>Dreissenidae</taxon>
        <taxon>Dreissena</taxon>
    </lineage>
</organism>
<dbReference type="Proteomes" id="UP000828390">
    <property type="component" value="Unassembled WGS sequence"/>
</dbReference>
<reference evidence="1" key="2">
    <citation type="submission" date="2020-11" db="EMBL/GenBank/DDBJ databases">
        <authorList>
            <person name="McCartney M.A."/>
            <person name="Auch B."/>
            <person name="Kono T."/>
            <person name="Mallez S."/>
            <person name="Becker A."/>
            <person name="Gohl D.M."/>
            <person name="Silverstein K.A.T."/>
            <person name="Koren S."/>
            <person name="Bechman K.B."/>
            <person name="Herman A."/>
            <person name="Abrahante J.E."/>
            <person name="Garbe J."/>
        </authorList>
    </citation>
    <scope>NUCLEOTIDE SEQUENCE</scope>
    <source>
        <strain evidence="1">Duluth1</strain>
        <tissue evidence="1">Whole animal</tissue>
    </source>
</reference>
<dbReference type="EMBL" id="JAIWYP010000010">
    <property type="protein sequence ID" value="KAH3749452.1"/>
    <property type="molecule type" value="Genomic_DNA"/>
</dbReference>
<proteinExistence type="predicted"/>